<sequence>MQHVTLHVVCIILRSVDESARQIAWYEAVVLALWRYKT</sequence>
<proteinExistence type="predicted"/>
<dbReference type="Proteomes" id="UP000054805">
    <property type="component" value="Unassembled WGS sequence"/>
</dbReference>
<name>A0A0V1G7N5_TRIPS</name>
<keyword evidence="2" id="KW-1185">Reference proteome</keyword>
<protein>
    <submittedName>
        <fullName evidence="1">Uncharacterized protein</fullName>
    </submittedName>
</protein>
<gene>
    <name evidence="1" type="ORF">T4B_8160</name>
</gene>
<reference evidence="1 2" key="1">
    <citation type="submission" date="2015-01" db="EMBL/GenBank/DDBJ databases">
        <title>Evolution of Trichinella species and genotypes.</title>
        <authorList>
            <person name="Korhonen P.K."/>
            <person name="Edoardo P."/>
            <person name="Giuseppe L.R."/>
            <person name="Gasser R.B."/>
        </authorList>
    </citation>
    <scope>NUCLEOTIDE SEQUENCE [LARGE SCALE GENOMIC DNA]</scope>
    <source>
        <strain evidence="1">ISS588</strain>
    </source>
</reference>
<comment type="caution">
    <text evidence="1">The sequence shown here is derived from an EMBL/GenBank/DDBJ whole genome shotgun (WGS) entry which is preliminary data.</text>
</comment>
<evidence type="ECO:0000313" key="1">
    <source>
        <dbReference type="EMBL" id="KRY94281.1"/>
    </source>
</evidence>
<dbReference type="EMBL" id="JYDS01005654">
    <property type="protein sequence ID" value="KRY94281.1"/>
    <property type="molecule type" value="Genomic_DNA"/>
</dbReference>
<organism evidence="1 2">
    <name type="scientific">Trichinella pseudospiralis</name>
    <name type="common">Parasitic roundworm</name>
    <dbReference type="NCBI Taxonomy" id="6337"/>
    <lineage>
        <taxon>Eukaryota</taxon>
        <taxon>Metazoa</taxon>
        <taxon>Ecdysozoa</taxon>
        <taxon>Nematoda</taxon>
        <taxon>Enoplea</taxon>
        <taxon>Dorylaimia</taxon>
        <taxon>Trichinellida</taxon>
        <taxon>Trichinellidae</taxon>
        <taxon>Trichinella</taxon>
    </lineage>
</organism>
<dbReference type="AlphaFoldDB" id="A0A0V1G7N5"/>
<evidence type="ECO:0000313" key="2">
    <source>
        <dbReference type="Proteomes" id="UP000054805"/>
    </source>
</evidence>
<accession>A0A0V1G7N5</accession>